<keyword evidence="4 5" id="KW-0472">Membrane</keyword>
<keyword evidence="8" id="KW-1185">Reference proteome</keyword>
<gene>
    <name evidence="7" type="ORF">J7I43_05245</name>
</gene>
<feature type="domain" description="RDD" evidence="6">
    <location>
        <begin position="12"/>
        <end position="156"/>
    </location>
</feature>
<proteinExistence type="predicted"/>
<comment type="caution">
    <text evidence="7">The sequence shown here is derived from an EMBL/GenBank/DDBJ whole genome shotgun (WGS) entry which is preliminary data.</text>
</comment>
<organism evidence="7 8">
    <name type="scientific">Chitinophaga chungangae</name>
    <dbReference type="NCBI Taxonomy" id="2821488"/>
    <lineage>
        <taxon>Bacteria</taxon>
        <taxon>Pseudomonadati</taxon>
        <taxon>Bacteroidota</taxon>
        <taxon>Chitinophagia</taxon>
        <taxon>Chitinophagales</taxon>
        <taxon>Chitinophagaceae</taxon>
        <taxon>Chitinophaga</taxon>
    </lineage>
</organism>
<feature type="transmembrane region" description="Helical" evidence="5">
    <location>
        <begin position="155"/>
        <end position="174"/>
    </location>
</feature>
<dbReference type="Pfam" id="PF06271">
    <property type="entry name" value="RDD"/>
    <property type="match status" value="1"/>
</dbReference>
<name>A0ABS3YAE0_9BACT</name>
<feature type="transmembrane region" description="Helical" evidence="5">
    <location>
        <begin position="62"/>
        <end position="79"/>
    </location>
</feature>
<evidence type="ECO:0000313" key="7">
    <source>
        <dbReference type="EMBL" id="MBO9151601.1"/>
    </source>
</evidence>
<accession>A0ABS3YAE0</accession>
<feature type="transmembrane region" description="Helical" evidence="5">
    <location>
        <begin position="20"/>
        <end position="42"/>
    </location>
</feature>
<evidence type="ECO:0000259" key="6">
    <source>
        <dbReference type="Pfam" id="PF06271"/>
    </source>
</evidence>
<evidence type="ECO:0000256" key="4">
    <source>
        <dbReference type="ARBA" id="ARBA00023136"/>
    </source>
</evidence>
<keyword evidence="2 5" id="KW-0812">Transmembrane</keyword>
<comment type="subcellular location">
    <subcellularLocation>
        <location evidence="1">Membrane</location>
        <topology evidence="1">Multi-pass membrane protein</topology>
    </subcellularLocation>
</comment>
<evidence type="ECO:0000256" key="2">
    <source>
        <dbReference type="ARBA" id="ARBA00022692"/>
    </source>
</evidence>
<protein>
    <submittedName>
        <fullName evidence="7">RDD family protein</fullName>
    </submittedName>
</protein>
<sequence>MTNVTVSKQIRPGSRLGAMLLDHIIMVTILMFFSIPGMISGFANTFKITHEQAGPQFMGGPWEYLSMLGIALYLCKDCINGRSIAKRILSLQVVDNLTGQAASPVKCLVRNLFIVLWPIEVLVALANTGRRLGDRVAGTRLVVFETTNERPKVNIGQVLISVVIAYGFVFLLTLPFKGMMAAMEAEKINYVEASYNDRVSKETEKLFADGLGQYLAASIEVYDQVQNKPFKYVSVVFQLRENYFESSQDFEQIKSATMSLLSANFPRGKFVGRIKYVYQTGGSMQIRTMSLD</sequence>
<evidence type="ECO:0000256" key="3">
    <source>
        <dbReference type="ARBA" id="ARBA00022989"/>
    </source>
</evidence>
<evidence type="ECO:0000256" key="5">
    <source>
        <dbReference type="SAM" id="Phobius"/>
    </source>
</evidence>
<keyword evidence="3 5" id="KW-1133">Transmembrane helix</keyword>
<dbReference type="RefSeq" id="WP_209143960.1">
    <property type="nucleotide sequence ID" value="NZ_JAGHKP010000001.1"/>
</dbReference>
<evidence type="ECO:0000256" key="1">
    <source>
        <dbReference type="ARBA" id="ARBA00004141"/>
    </source>
</evidence>
<dbReference type="Proteomes" id="UP000679126">
    <property type="component" value="Unassembled WGS sequence"/>
</dbReference>
<evidence type="ECO:0000313" key="8">
    <source>
        <dbReference type="Proteomes" id="UP000679126"/>
    </source>
</evidence>
<dbReference type="InterPro" id="IPR010432">
    <property type="entry name" value="RDD"/>
</dbReference>
<reference evidence="8" key="1">
    <citation type="submission" date="2021-03" db="EMBL/GenBank/DDBJ databases">
        <title>Assistant Professor.</title>
        <authorList>
            <person name="Huq M.A."/>
        </authorList>
    </citation>
    <scope>NUCLEOTIDE SEQUENCE [LARGE SCALE GENOMIC DNA]</scope>
    <source>
        <strain evidence="8">MAH-28</strain>
    </source>
</reference>
<dbReference type="EMBL" id="JAGHKP010000001">
    <property type="protein sequence ID" value="MBO9151601.1"/>
    <property type="molecule type" value="Genomic_DNA"/>
</dbReference>